<keyword evidence="2" id="KW-1185">Reference proteome</keyword>
<evidence type="ECO:0000313" key="2">
    <source>
        <dbReference type="Proteomes" id="UP000835052"/>
    </source>
</evidence>
<name>A0A8S1GXV8_9PELO</name>
<gene>
    <name evidence="1" type="ORF">CAUJ_LOCUS3267</name>
</gene>
<reference evidence="1" key="1">
    <citation type="submission" date="2020-10" db="EMBL/GenBank/DDBJ databases">
        <authorList>
            <person name="Kikuchi T."/>
        </authorList>
    </citation>
    <scope>NUCLEOTIDE SEQUENCE</scope>
    <source>
        <strain evidence="1">NKZ352</strain>
    </source>
</reference>
<accession>A0A8S1GXV8</accession>
<comment type="caution">
    <text evidence="1">The sequence shown here is derived from an EMBL/GenBank/DDBJ whole genome shotgun (WGS) entry which is preliminary data.</text>
</comment>
<organism evidence="1 2">
    <name type="scientific">Caenorhabditis auriculariae</name>
    <dbReference type="NCBI Taxonomy" id="2777116"/>
    <lineage>
        <taxon>Eukaryota</taxon>
        <taxon>Metazoa</taxon>
        <taxon>Ecdysozoa</taxon>
        <taxon>Nematoda</taxon>
        <taxon>Chromadorea</taxon>
        <taxon>Rhabditida</taxon>
        <taxon>Rhabditina</taxon>
        <taxon>Rhabditomorpha</taxon>
        <taxon>Rhabditoidea</taxon>
        <taxon>Rhabditidae</taxon>
        <taxon>Peloderinae</taxon>
        <taxon>Caenorhabditis</taxon>
    </lineage>
</organism>
<proteinExistence type="predicted"/>
<dbReference type="EMBL" id="CAJGYM010000006">
    <property type="protein sequence ID" value="CAD6187348.1"/>
    <property type="molecule type" value="Genomic_DNA"/>
</dbReference>
<sequence>MGESDAWLIFAKSTHILAETAFSSSLLLRATVDQFSRKNASEDISPTCSWSSNRSFLLPGPPFYDLLCPQYHFLFRNEGKRHLTDLREICADFGDHSIQRLGVKNRCRAISKTTPGKSSRNLRRFRRPQHSASRIATSVWSDFEKCLQSTIFSSEMKGSDTWLISAKKKFLQSTIFSSKMRGSDIWQIFTKCSHIDFLILLELDSSNSFHTLLHRHTPTALQLKSVVEGYHQPNKMCRQNARFFQTKRHRIVLQDVSRFLNRLQARTRRYSGWIIRNIFSFQKMRQSDICHIFTLLR</sequence>
<dbReference type="AlphaFoldDB" id="A0A8S1GXV8"/>
<dbReference type="Proteomes" id="UP000835052">
    <property type="component" value="Unassembled WGS sequence"/>
</dbReference>
<evidence type="ECO:0000313" key="1">
    <source>
        <dbReference type="EMBL" id="CAD6187348.1"/>
    </source>
</evidence>
<protein>
    <submittedName>
        <fullName evidence="1">Uncharacterized protein</fullName>
    </submittedName>
</protein>